<dbReference type="RefSeq" id="WP_129399161.1">
    <property type="nucleotide sequence ID" value="NZ_SDWT01000001.1"/>
</dbReference>
<comment type="caution">
    <text evidence="2">The sequence shown here is derived from an EMBL/GenBank/DDBJ whole genome shotgun (WGS) entry which is preliminary data.</text>
</comment>
<keyword evidence="3" id="KW-1185">Reference proteome</keyword>
<dbReference type="InterPro" id="IPR015943">
    <property type="entry name" value="WD40/YVTN_repeat-like_dom_sf"/>
</dbReference>
<gene>
    <name evidence="2" type="ORF">EUA93_05175</name>
</gene>
<dbReference type="Proteomes" id="UP000294071">
    <property type="component" value="Unassembled WGS sequence"/>
</dbReference>
<protein>
    <recommendedName>
        <fullName evidence="4">WD40 repeat domain-containing protein</fullName>
    </recommendedName>
</protein>
<dbReference type="OrthoDB" id="3775546at2"/>
<keyword evidence="1" id="KW-0472">Membrane</keyword>
<dbReference type="AlphaFoldDB" id="A0A4Q2S0I0"/>
<evidence type="ECO:0000313" key="2">
    <source>
        <dbReference type="EMBL" id="RYB93804.1"/>
    </source>
</evidence>
<dbReference type="Gene3D" id="2.130.10.10">
    <property type="entry name" value="YVTN repeat-like/Quinoprotein amine dehydrogenase"/>
    <property type="match status" value="1"/>
</dbReference>
<dbReference type="EMBL" id="SDWT01000001">
    <property type="protein sequence ID" value="RYB93804.1"/>
    <property type="molecule type" value="Genomic_DNA"/>
</dbReference>
<accession>A0A4Q2S0I0</accession>
<dbReference type="SUPFAM" id="SSF82171">
    <property type="entry name" value="DPP6 N-terminal domain-like"/>
    <property type="match status" value="1"/>
</dbReference>
<evidence type="ECO:0000256" key="1">
    <source>
        <dbReference type="SAM" id="Phobius"/>
    </source>
</evidence>
<proteinExistence type="predicted"/>
<evidence type="ECO:0000313" key="3">
    <source>
        <dbReference type="Proteomes" id="UP000294071"/>
    </source>
</evidence>
<name>A0A4Q2S0I0_9ACTN</name>
<keyword evidence="1" id="KW-1133">Transmembrane helix</keyword>
<feature type="transmembrane region" description="Helical" evidence="1">
    <location>
        <begin position="37"/>
        <end position="58"/>
    </location>
</feature>
<sequence length="354" mass="37745">MSTDLREELDALASTQTFTADPSAWDRGRRARRRSQVTRGAAVLAVLAVVVGVGALALQPDREARTADTEVPGGALPSEINRTNVPFTSEVPRGRASVAFVDNGAGITLIGAENGDYHQFAYDDPERALSVDPLVALSPDGMRLAWTGATDRIVLADLATGETTAFAHNQGRGAEVTSLAWRTDSTTLMWNGDTDGEAAGGYIDVTGPSEYAGFDMTRYGTYGFPSPSADLVALASQGEVSAAPFESAPDRQRRIDRGQEVDRPLPTELYPDGAVVTPVGWADEDLVVAMIDPPPSDVVERPRLAVFTSPGASDPQWREFLPDLPDVTSLSFAVDLVPDLTGDPDQELTHDFGD</sequence>
<organism evidence="2 3">
    <name type="scientific">Nocardioides oleivorans</name>
    <dbReference type="NCBI Taxonomy" id="273676"/>
    <lineage>
        <taxon>Bacteria</taxon>
        <taxon>Bacillati</taxon>
        <taxon>Actinomycetota</taxon>
        <taxon>Actinomycetes</taxon>
        <taxon>Propionibacteriales</taxon>
        <taxon>Nocardioidaceae</taxon>
        <taxon>Nocardioides</taxon>
    </lineage>
</organism>
<reference evidence="2 3" key="1">
    <citation type="submission" date="2019-01" db="EMBL/GenBank/DDBJ databases">
        <title>Novel species of Nocardioides.</title>
        <authorList>
            <person name="Liu Q."/>
            <person name="Xin Y.-H."/>
        </authorList>
    </citation>
    <scope>NUCLEOTIDE SEQUENCE [LARGE SCALE GENOMIC DNA]</scope>
    <source>
        <strain evidence="2 3">CGMCC 4.6882</strain>
    </source>
</reference>
<keyword evidence="1" id="KW-0812">Transmembrane</keyword>
<evidence type="ECO:0008006" key="4">
    <source>
        <dbReference type="Google" id="ProtNLM"/>
    </source>
</evidence>